<keyword evidence="4" id="KW-1185">Reference proteome</keyword>
<feature type="compositionally biased region" description="Basic residues" evidence="2">
    <location>
        <begin position="248"/>
        <end position="258"/>
    </location>
</feature>
<accession>A0A0N5C7M2</accession>
<feature type="compositionally biased region" description="Low complexity" evidence="2">
    <location>
        <begin position="261"/>
        <end position="270"/>
    </location>
</feature>
<evidence type="ECO:0000256" key="1">
    <source>
        <dbReference type="PROSITE-ProRule" id="PRU00723"/>
    </source>
</evidence>
<dbReference type="PROSITE" id="PS50103">
    <property type="entry name" value="ZF_C3H1"/>
    <property type="match status" value="1"/>
</dbReference>
<feature type="domain" description="C3H1-type" evidence="3">
    <location>
        <begin position="593"/>
        <end position="620"/>
    </location>
</feature>
<evidence type="ECO:0000256" key="2">
    <source>
        <dbReference type="SAM" id="MobiDB-lite"/>
    </source>
</evidence>
<keyword evidence="1" id="KW-0479">Metal-binding</keyword>
<feature type="compositionally biased region" description="Basic and acidic residues" evidence="2">
    <location>
        <begin position="640"/>
        <end position="658"/>
    </location>
</feature>
<dbReference type="GO" id="GO:0008270">
    <property type="term" value="F:zinc ion binding"/>
    <property type="evidence" value="ECO:0007669"/>
    <property type="project" value="UniProtKB-KW"/>
</dbReference>
<reference evidence="5" key="1">
    <citation type="submission" date="2017-02" db="UniProtKB">
        <authorList>
            <consortium name="WormBaseParasite"/>
        </authorList>
    </citation>
    <scope>IDENTIFICATION</scope>
</reference>
<feature type="compositionally biased region" description="Basic residues" evidence="2">
    <location>
        <begin position="180"/>
        <end position="195"/>
    </location>
</feature>
<name>A0A0N5C7M2_STREA</name>
<feature type="region of interest" description="Disordered" evidence="2">
    <location>
        <begin position="237"/>
        <end position="274"/>
    </location>
</feature>
<dbReference type="Proteomes" id="UP000046392">
    <property type="component" value="Unplaced"/>
</dbReference>
<feature type="region of interest" description="Disordered" evidence="2">
    <location>
        <begin position="640"/>
        <end position="705"/>
    </location>
</feature>
<organism evidence="4 5">
    <name type="scientific">Strongyloides papillosus</name>
    <name type="common">Intestinal threadworm</name>
    <dbReference type="NCBI Taxonomy" id="174720"/>
    <lineage>
        <taxon>Eukaryota</taxon>
        <taxon>Metazoa</taxon>
        <taxon>Ecdysozoa</taxon>
        <taxon>Nematoda</taxon>
        <taxon>Chromadorea</taxon>
        <taxon>Rhabditida</taxon>
        <taxon>Tylenchina</taxon>
        <taxon>Panagrolaimomorpha</taxon>
        <taxon>Strongyloidoidea</taxon>
        <taxon>Strongyloididae</taxon>
        <taxon>Strongyloides</taxon>
    </lineage>
</organism>
<evidence type="ECO:0000259" key="3">
    <source>
        <dbReference type="PROSITE" id="PS50103"/>
    </source>
</evidence>
<protein>
    <submittedName>
        <fullName evidence="5">C3H1-type domain-containing protein</fullName>
    </submittedName>
</protein>
<dbReference type="AlphaFoldDB" id="A0A0N5C7M2"/>
<dbReference type="WBParaSite" id="SPAL_0001393400.1">
    <property type="protein sequence ID" value="SPAL_0001393400.1"/>
    <property type="gene ID" value="SPAL_0001393400"/>
</dbReference>
<keyword evidence="1" id="KW-0862">Zinc</keyword>
<sequence length="721" mass="82631">MVKNSVRLKVKELKKPPSDGNMPVDKLNKVSSDNVINEVKEEVDSSSSKLTTPKIPLKRGLLNNSFERMTIDEMSNQNGFRKAYNLLETFYTSKNIVELENHLTNIVQVEINPELASCTNMLTLIDKISQTKGSYNSTILALADRIKQRLLKYVTDKDCLNEKNILPNEQELSDNQSLPTKRRNKPATSQGKRRLTGLYGENDNLQPSPIATKKSKKSDSGSMKVINNLLDQTVASSPSFGESLNQVKQKKSPIRRRGQQTIDSTPSTTKDSTDTIDKDEITVSKKPNKKGHNIKFVDEVYPNRSIVQIREFELIPNERTHFQPNKDSNSSGVEFSDMNEGMAMKQHLDDEENSIDDIKEIENDLPYEIFKIDRKYVEIIPFSYEEANKYIYDKLNDNFPIKLSRSELYEETPEYREYLELLNTERSNGLRAFHDMNSTTNLLDETIQKLEFEGRNTIEYDFVVPVQKKDEAPQEKNKALTLVEKLKSIKGPVSGEINSIMAKLREQGVIKTAKDKTSESSLLGKSSERKTLITNDVERSISSSEPYGPSSYQRGSWELASVVSPPSIGGGWTSMNSGQINRESTFSESRARELNIVPCKFYEKGNCHFNLECTNLHGNEQTVGYKKACGIVVNNKKKSYDYDKERHPNLRRNYDNSSRRRVSPQPEHRSDYDDKDRNRKRRTDDDNRRNSSTKRQNYVSKHRDDEYDVVADRRYLTASHV</sequence>
<keyword evidence="1" id="KW-0863">Zinc-finger</keyword>
<feature type="compositionally biased region" description="Polar residues" evidence="2">
    <location>
        <begin position="237"/>
        <end position="247"/>
    </location>
</feature>
<feature type="region of interest" description="Disordered" evidence="2">
    <location>
        <begin position="170"/>
        <end position="221"/>
    </location>
</feature>
<evidence type="ECO:0000313" key="5">
    <source>
        <dbReference type="WBParaSite" id="SPAL_0001393400.1"/>
    </source>
</evidence>
<feature type="zinc finger region" description="C3H1-type" evidence="1">
    <location>
        <begin position="593"/>
        <end position="620"/>
    </location>
</feature>
<dbReference type="InterPro" id="IPR000571">
    <property type="entry name" value="Znf_CCCH"/>
</dbReference>
<feature type="compositionally biased region" description="Basic and acidic residues" evidence="2">
    <location>
        <begin position="666"/>
        <end position="689"/>
    </location>
</feature>
<evidence type="ECO:0000313" key="4">
    <source>
        <dbReference type="Proteomes" id="UP000046392"/>
    </source>
</evidence>
<proteinExistence type="predicted"/>